<sequence>MKPVVVTAIALLSFAAGWVIKPTPDAAPDASATANGASNTTRGNGGSSGNVRLDGKSSQRPLVLKQRGTAPAASDPELVSAQARFQENFGNAADRAQNARLSRLTEALGLSEEQRQTLAVLLANRRDGFRDLQSSSTNPVDAIQQAGISEQAFMEDVKKLLDPEQVAALDDFKQRESDNRIEAKAQRDVADLIGLVDLSEDQREQALGAMREISEAAAARRPAGWALMNESFGMVGPNQASVLEDLGDVMDDPEAMQNPQEVQRRLIEAQRATAEVRVSALKGILTPAQLAQYRSTLEARSTLMEGFTPPPLNPPR</sequence>
<dbReference type="RefSeq" id="WP_264502223.1">
    <property type="nucleotide sequence ID" value="NZ_JAPDDS010000009.1"/>
</dbReference>
<name>A0ABT3FSQ0_9BACT</name>
<accession>A0ABT3FSQ0</accession>
<evidence type="ECO:0000313" key="3">
    <source>
        <dbReference type="EMBL" id="MCW1886266.1"/>
    </source>
</evidence>
<feature type="region of interest" description="Disordered" evidence="1">
    <location>
        <begin position="26"/>
        <end position="76"/>
    </location>
</feature>
<keyword evidence="4" id="KW-1185">Reference proteome</keyword>
<feature type="signal peptide" evidence="2">
    <location>
        <begin position="1"/>
        <end position="18"/>
    </location>
</feature>
<comment type="caution">
    <text evidence="3">The sequence shown here is derived from an EMBL/GenBank/DDBJ whole genome shotgun (WGS) entry which is preliminary data.</text>
</comment>
<dbReference type="EMBL" id="JAPDDS010000009">
    <property type="protein sequence ID" value="MCW1886266.1"/>
    <property type="molecule type" value="Genomic_DNA"/>
</dbReference>
<feature type="compositionally biased region" description="Low complexity" evidence="1">
    <location>
        <begin position="26"/>
        <end position="42"/>
    </location>
</feature>
<evidence type="ECO:0000256" key="2">
    <source>
        <dbReference type="SAM" id="SignalP"/>
    </source>
</evidence>
<gene>
    <name evidence="3" type="ORF">OKA04_16130</name>
</gene>
<proteinExistence type="predicted"/>
<protein>
    <submittedName>
        <fullName evidence="3">Uncharacterized protein</fullName>
    </submittedName>
</protein>
<organism evidence="3 4">
    <name type="scientific">Luteolibacter flavescens</name>
    <dbReference type="NCBI Taxonomy" id="1859460"/>
    <lineage>
        <taxon>Bacteria</taxon>
        <taxon>Pseudomonadati</taxon>
        <taxon>Verrucomicrobiota</taxon>
        <taxon>Verrucomicrobiia</taxon>
        <taxon>Verrucomicrobiales</taxon>
        <taxon>Verrucomicrobiaceae</taxon>
        <taxon>Luteolibacter</taxon>
    </lineage>
</organism>
<feature type="chain" id="PRO_5047411704" evidence="2">
    <location>
        <begin position="19"/>
        <end position="316"/>
    </location>
</feature>
<evidence type="ECO:0000313" key="4">
    <source>
        <dbReference type="Proteomes" id="UP001207930"/>
    </source>
</evidence>
<reference evidence="3 4" key="1">
    <citation type="submission" date="2022-10" db="EMBL/GenBank/DDBJ databases">
        <title>Luteolibacter flavescens strain MCCC 1K03193, whole genome shotgun sequencing project.</title>
        <authorList>
            <person name="Zhao G."/>
            <person name="Shen L."/>
        </authorList>
    </citation>
    <scope>NUCLEOTIDE SEQUENCE [LARGE SCALE GENOMIC DNA]</scope>
    <source>
        <strain evidence="3 4">MCCC 1K03193</strain>
    </source>
</reference>
<keyword evidence="2" id="KW-0732">Signal</keyword>
<evidence type="ECO:0000256" key="1">
    <source>
        <dbReference type="SAM" id="MobiDB-lite"/>
    </source>
</evidence>
<dbReference type="Proteomes" id="UP001207930">
    <property type="component" value="Unassembled WGS sequence"/>
</dbReference>